<keyword evidence="1" id="KW-0472">Membrane</keyword>
<protein>
    <recommendedName>
        <fullName evidence="4">PrsW family intramembrane metalloprotease</fullName>
    </recommendedName>
</protein>
<dbReference type="RefSeq" id="WP_236163723.1">
    <property type="nucleotide sequence ID" value="NZ_BQKK01000001.1"/>
</dbReference>
<feature type="transmembrane region" description="Helical" evidence="1">
    <location>
        <begin position="116"/>
        <end position="132"/>
    </location>
</feature>
<accession>A0AAV5GAE6</accession>
<dbReference type="InterPro" id="IPR026898">
    <property type="entry name" value="PrsW"/>
</dbReference>
<gene>
    <name evidence="2" type="ORF">CAT723_09750</name>
</gene>
<feature type="transmembrane region" description="Helical" evidence="1">
    <location>
        <begin position="178"/>
        <end position="202"/>
    </location>
</feature>
<dbReference type="AlphaFoldDB" id="A0AAV5GAE6"/>
<name>A0AAV5GAE6_CORAM</name>
<comment type="caution">
    <text evidence="2">The sequence shown here is derived from an EMBL/GenBank/DDBJ whole genome shotgun (WGS) entry which is preliminary data.</text>
</comment>
<evidence type="ECO:0000313" key="3">
    <source>
        <dbReference type="Proteomes" id="UP001054925"/>
    </source>
</evidence>
<dbReference type="Proteomes" id="UP001054925">
    <property type="component" value="Unassembled WGS sequence"/>
</dbReference>
<feature type="transmembrane region" description="Helical" evidence="1">
    <location>
        <begin position="139"/>
        <end position="158"/>
    </location>
</feature>
<organism evidence="2 3">
    <name type="scientific">Corynebacterium ammoniagenes</name>
    <name type="common">Brevibacterium ammoniagenes</name>
    <dbReference type="NCBI Taxonomy" id="1697"/>
    <lineage>
        <taxon>Bacteria</taxon>
        <taxon>Bacillati</taxon>
        <taxon>Actinomycetota</taxon>
        <taxon>Actinomycetes</taxon>
        <taxon>Mycobacteriales</taxon>
        <taxon>Corynebacteriaceae</taxon>
        <taxon>Corynebacterium</taxon>
    </lineage>
</organism>
<feature type="transmembrane region" description="Helical" evidence="1">
    <location>
        <begin position="214"/>
        <end position="234"/>
    </location>
</feature>
<reference evidence="2" key="1">
    <citation type="submission" date="2021-12" db="EMBL/GenBank/DDBJ databases">
        <title>Draft genome sequence of Corynebacterium ammoniagenes strain T-723.</title>
        <authorList>
            <person name="Matsuzawa M."/>
            <person name="Hiratani M."/>
            <person name="Abe I."/>
            <person name="Tsuji Y."/>
            <person name="Nakamura J."/>
        </authorList>
    </citation>
    <scope>NUCLEOTIDE SEQUENCE</scope>
    <source>
        <strain evidence="2">T-723</strain>
    </source>
</reference>
<dbReference type="Pfam" id="PF13367">
    <property type="entry name" value="PrsW-protease"/>
    <property type="match status" value="1"/>
</dbReference>
<sequence length="284" mass="30567">MRTELYNRVVLAVLALGALVSTVITVNSHMAISTAIIFLGIVFPLALLGIAVLFFRTHPGRPQQRWWLISAFVIGMLCFGPAVELNSTMSEMVQKLDIEPDSILDSVLYSPMPEETIKGIAIALLVAGFIRVHHPVSVGVVGAVVGFGFAGIESALFINDSALRNLNSDLEGGGVLAVLRLITGLFGHSLYSGLVGFGIGLYFYARHLGLPARIISLIGMWLLSVVLHTLSNIGTTLPDGYFWLGPILSFLLPTILGIIVYRRSGKIARTTRTEPESESAPIAV</sequence>
<feature type="transmembrane region" description="Helical" evidence="1">
    <location>
        <begin position="66"/>
        <end position="83"/>
    </location>
</feature>
<evidence type="ECO:0000256" key="1">
    <source>
        <dbReference type="SAM" id="Phobius"/>
    </source>
</evidence>
<dbReference type="GO" id="GO:0008233">
    <property type="term" value="F:peptidase activity"/>
    <property type="evidence" value="ECO:0007669"/>
    <property type="project" value="InterPro"/>
</dbReference>
<feature type="transmembrane region" description="Helical" evidence="1">
    <location>
        <begin position="240"/>
        <end position="261"/>
    </location>
</feature>
<proteinExistence type="predicted"/>
<keyword evidence="1" id="KW-1133">Transmembrane helix</keyword>
<evidence type="ECO:0008006" key="4">
    <source>
        <dbReference type="Google" id="ProtNLM"/>
    </source>
</evidence>
<evidence type="ECO:0000313" key="2">
    <source>
        <dbReference type="EMBL" id="GJN42496.1"/>
    </source>
</evidence>
<dbReference type="PANTHER" id="PTHR36844">
    <property type="entry name" value="PROTEASE PRSW"/>
    <property type="match status" value="1"/>
</dbReference>
<dbReference type="EMBL" id="BQKK01000001">
    <property type="protein sequence ID" value="GJN42496.1"/>
    <property type="molecule type" value="Genomic_DNA"/>
</dbReference>
<keyword evidence="1" id="KW-0812">Transmembrane</keyword>
<dbReference type="PANTHER" id="PTHR36844:SF1">
    <property type="entry name" value="PROTEASE PRSW"/>
    <property type="match status" value="1"/>
</dbReference>
<feature type="transmembrane region" description="Helical" evidence="1">
    <location>
        <begin position="35"/>
        <end position="54"/>
    </location>
</feature>